<dbReference type="InterPro" id="IPR036187">
    <property type="entry name" value="DNA_mismatch_repair_MutS_sf"/>
</dbReference>
<dbReference type="Pfam" id="PF05190">
    <property type="entry name" value="MutS_IV"/>
    <property type="match status" value="1"/>
</dbReference>
<dbReference type="PROSITE" id="PS00486">
    <property type="entry name" value="DNA_MISMATCH_REPAIR_2"/>
    <property type="match status" value="1"/>
</dbReference>
<dbReference type="AlphaFoldDB" id="A0AAD3DQD1"/>
<dbReference type="SMART" id="SM00534">
    <property type="entry name" value="MUTSac"/>
    <property type="match status" value="1"/>
</dbReference>
<dbReference type="Gene3D" id="1.10.1420.10">
    <property type="match status" value="1"/>
</dbReference>
<dbReference type="SUPFAM" id="SSF48334">
    <property type="entry name" value="DNA repair protein MutS, domain III"/>
    <property type="match status" value="1"/>
</dbReference>
<comment type="caution">
    <text evidence="7">The sequence shown here is derived from an EMBL/GenBank/DDBJ whole genome shotgun (WGS) entry which is preliminary data.</text>
</comment>
<comment type="similarity">
    <text evidence="1">Belongs to the DNA mismatch repair MutS family.</text>
</comment>
<dbReference type="GO" id="GO:0032301">
    <property type="term" value="C:MutSalpha complex"/>
    <property type="evidence" value="ECO:0007669"/>
    <property type="project" value="TreeGrafter"/>
</dbReference>
<evidence type="ECO:0000256" key="1">
    <source>
        <dbReference type="ARBA" id="ARBA00006271"/>
    </source>
</evidence>
<dbReference type="InterPro" id="IPR007861">
    <property type="entry name" value="DNA_mismatch_repair_MutS_clamp"/>
</dbReference>
<dbReference type="GO" id="GO:0005524">
    <property type="term" value="F:ATP binding"/>
    <property type="evidence" value="ECO:0007669"/>
    <property type="project" value="UniProtKB-KW"/>
</dbReference>
<dbReference type="EMBL" id="BMAR01000012">
    <property type="protein sequence ID" value="GFR46109.1"/>
    <property type="molecule type" value="Genomic_DNA"/>
</dbReference>
<evidence type="ECO:0000256" key="3">
    <source>
        <dbReference type="ARBA" id="ARBA00022840"/>
    </source>
</evidence>
<dbReference type="GO" id="GO:0030983">
    <property type="term" value="F:mismatched DNA binding"/>
    <property type="evidence" value="ECO:0007669"/>
    <property type="project" value="InterPro"/>
</dbReference>
<keyword evidence="4" id="KW-0238">DNA-binding</keyword>
<evidence type="ECO:0000313" key="7">
    <source>
        <dbReference type="EMBL" id="GFR46109.1"/>
    </source>
</evidence>
<evidence type="ECO:0000313" key="8">
    <source>
        <dbReference type="Proteomes" id="UP001054857"/>
    </source>
</evidence>
<dbReference type="SUPFAM" id="SSF52540">
    <property type="entry name" value="P-loop containing nucleoside triphosphate hydrolases"/>
    <property type="match status" value="1"/>
</dbReference>
<dbReference type="FunFam" id="1.10.1420.10:FF:000005">
    <property type="entry name" value="DNA mismatch repair protein"/>
    <property type="match status" value="1"/>
</dbReference>
<feature type="region of interest" description="Disordered" evidence="5">
    <location>
        <begin position="462"/>
        <end position="501"/>
    </location>
</feature>
<feature type="non-terminal residue" evidence="7">
    <location>
        <position position="501"/>
    </location>
</feature>
<dbReference type="PANTHER" id="PTHR11361:SF148">
    <property type="entry name" value="DNA MISMATCH REPAIR PROTEIN MSH6"/>
    <property type="match status" value="1"/>
</dbReference>
<dbReference type="GO" id="GO:0140664">
    <property type="term" value="F:ATP-dependent DNA damage sensor activity"/>
    <property type="evidence" value="ECO:0007669"/>
    <property type="project" value="InterPro"/>
</dbReference>
<reference evidence="7 8" key="1">
    <citation type="journal article" date="2021" name="Sci. Rep.">
        <title>Genome sequencing of the multicellular alga Astrephomene provides insights into convergent evolution of germ-soma differentiation.</title>
        <authorList>
            <person name="Yamashita S."/>
            <person name="Yamamoto K."/>
            <person name="Matsuzaki R."/>
            <person name="Suzuki S."/>
            <person name="Yamaguchi H."/>
            <person name="Hirooka S."/>
            <person name="Minakuchi Y."/>
            <person name="Miyagishima S."/>
            <person name="Kawachi M."/>
            <person name="Toyoda A."/>
            <person name="Nozaki H."/>
        </authorList>
    </citation>
    <scope>NUCLEOTIDE SEQUENCE [LARGE SCALE GENOMIC DNA]</scope>
    <source>
        <strain evidence="7 8">NIES-4017</strain>
    </source>
</reference>
<dbReference type="Proteomes" id="UP001054857">
    <property type="component" value="Unassembled WGS sequence"/>
</dbReference>
<dbReference type="PANTHER" id="PTHR11361">
    <property type="entry name" value="DNA MISMATCH REPAIR PROTEIN MUTS FAMILY MEMBER"/>
    <property type="match status" value="1"/>
</dbReference>
<gene>
    <name evidence="7" type="ORF">Agub_g7597</name>
</gene>
<protein>
    <recommendedName>
        <fullName evidence="6">DNA mismatch repair proteins mutS family domain-containing protein</fullName>
    </recommendedName>
</protein>
<name>A0AAD3DQD1_9CHLO</name>
<dbReference type="Pfam" id="PF00488">
    <property type="entry name" value="MutS_V"/>
    <property type="match status" value="1"/>
</dbReference>
<sequence>ESELLRRIVVERCRPSDVGAALQALEAATDWKEAAQTGRAVPEQGVDEVYDAAVEAVEAAEGRLQDYLKEVRSRYGPSISLISLNKDSHLLEVSEGLAGRLGAEFSLVGNRKGYKRYTTSKLRSLVADHDRAVERREEALGSNLARLVVRFVSHRPLWVALVEAVAEVDALMSLAAHALAPPDGGVMCRPQLLPPQRGGEGCGAFFHASSLRHPAGICGRNNGAFVPNDVHLGPWPAEAGAGAGEGAAAACGSSSSSSSSPLVLLSGPNMGGKSTLLRQVCLATVLAQVGAFVPAESLVLSPADAIFVRMGARDSILTGQSTFFIELAETAAMLARATCDSLVVLDELGRGTATMDGAAVAGAVLEHLAANTRCRGLFATHYHHLSDEHASDPRVAVMHMGCAVEGEEGGSSPPAAAAAAAAEGGEEVTFLYRLTHGACPKSYGTNVARLAGLPPGVVTRAAQVSADWDRQRSNKQQGGREEEEEEGQQAKGGNDAMEVDG</sequence>
<keyword evidence="2" id="KW-0547">Nucleotide-binding</keyword>
<evidence type="ECO:0000256" key="5">
    <source>
        <dbReference type="SAM" id="MobiDB-lite"/>
    </source>
</evidence>
<proteinExistence type="inferred from homology"/>
<evidence type="ECO:0000256" key="2">
    <source>
        <dbReference type="ARBA" id="ARBA00022741"/>
    </source>
</evidence>
<evidence type="ECO:0000256" key="4">
    <source>
        <dbReference type="ARBA" id="ARBA00023125"/>
    </source>
</evidence>
<keyword evidence="3" id="KW-0067">ATP-binding</keyword>
<feature type="domain" description="DNA mismatch repair proteins mutS family" evidence="6">
    <location>
        <begin position="341"/>
        <end position="357"/>
    </location>
</feature>
<dbReference type="Gene3D" id="3.40.50.300">
    <property type="entry name" value="P-loop containing nucleotide triphosphate hydrolases"/>
    <property type="match status" value="1"/>
</dbReference>
<organism evidence="7 8">
    <name type="scientific">Astrephomene gubernaculifera</name>
    <dbReference type="NCBI Taxonomy" id="47775"/>
    <lineage>
        <taxon>Eukaryota</taxon>
        <taxon>Viridiplantae</taxon>
        <taxon>Chlorophyta</taxon>
        <taxon>core chlorophytes</taxon>
        <taxon>Chlorophyceae</taxon>
        <taxon>CS clade</taxon>
        <taxon>Chlamydomonadales</taxon>
        <taxon>Astrephomenaceae</taxon>
        <taxon>Astrephomene</taxon>
    </lineage>
</organism>
<keyword evidence="8" id="KW-1185">Reference proteome</keyword>
<dbReference type="InterPro" id="IPR045076">
    <property type="entry name" value="MutS"/>
</dbReference>
<dbReference type="InterPro" id="IPR000432">
    <property type="entry name" value="DNA_mismatch_repair_MutS_C"/>
</dbReference>
<accession>A0AAD3DQD1</accession>
<dbReference type="GO" id="GO:0006298">
    <property type="term" value="P:mismatch repair"/>
    <property type="evidence" value="ECO:0007669"/>
    <property type="project" value="InterPro"/>
</dbReference>
<dbReference type="InterPro" id="IPR027417">
    <property type="entry name" value="P-loop_NTPase"/>
</dbReference>
<feature type="non-terminal residue" evidence="7">
    <location>
        <position position="1"/>
    </location>
</feature>
<evidence type="ECO:0000259" key="6">
    <source>
        <dbReference type="PROSITE" id="PS00486"/>
    </source>
</evidence>